<dbReference type="InterPro" id="IPR000742">
    <property type="entry name" value="EGF"/>
</dbReference>
<reference evidence="5" key="1">
    <citation type="submission" date="2025-08" db="UniProtKB">
        <authorList>
            <consortium name="RefSeq"/>
        </authorList>
    </citation>
    <scope>IDENTIFICATION</scope>
</reference>
<keyword evidence="4" id="KW-1185">Reference proteome</keyword>
<protein>
    <submittedName>
        <fullName evidence="5">Tenascin-like</fullName>
    </submittedName>
</protein>
<evidence type="ECO:0000256" key="2">
    <source>
        <dbReference type="SAM" id="SignalP"/>
    </source>
</evidence>
<dbReference type="RefSeq" id="XP_026683576.1">
    <property type="nucleotide sequence ID" value="XM_026827775.1"/>
</dbReference>
<feature type="signal peptide" evidence="2">
    <location>
        <begin position="1"/>
        <end position="19"/>
    </location>
</feature>
<dbReference type="STRING" id="121845.A0A3Q0J575"/>
<dbReference type="PaxDb" id="121845-A0A3Q0J575"/>
<dbReference type="PANTHER" id="PTHR22963:SF39">
    <property type="entry name" value="DUMPY"/>
    <property type="match status" value="1"/>
</dbReference>
<accession>A0A3Q0J575</accession>
<evidence type="ECO:0000313" key="5">
    <source>
        <dbReference type="RefSeq" id="XP_026683576.1"/>
    </source>
</evidence>
<dbReference type="PROSITE" id="PS50026">
    <property type="entry name" value="EGF_3"/>
    <property type="match status" value="1"/>
</dbReference>
<dbReference type="GeneID" id="103514931"/>
<organism evidence="4 5">
    <name type="scientific">Diaphorina citri</name>
    <name type="common">Asian citrus psyllid</name>
    <dbReference type="NCBI Taxonomy" id="121845"/>
    <lineage>
        <taxon>Eukaryota</taxon>
        <taxon>Metazoa</taxon>
        <taxon>Ecdysozoa</taxon>
        <taxon>Arthropoda</taxon>
        <taxon>Hexapoda</taxon>
        <taxon>Insecta</taxon>
        <taxon>Pterygota</taxon>
        <taxon>Neoptera</taxon>
        <taxon>Paraneoptera</taxon>
        <taxon>Hemiptera</taxon>
        <taxon>Sternorrhyncha</taxon>
        <taxon>Psylloidea</taxon>
        <taxon>Psyllidae</taxon>
        <taxon>Diaphorininae</taxon>
        <taxon>Diaphorina</taxon>
    </lineage>
</organism>
<dbReference type="PANTHER" id="PTHR22963">
    <property type="entry name" value="ENDOGLIN-RELATED"/>
    <property type="match status" value="1"/>
</dbReference>
<name>A0A3Q0J575_DIACI</name>
<dbReference type="SMART" id="SM00181">
    <property type="entry name" value="EGF"/>
    <property type="match status" value="4"/>
</dbReference>
<evidence type="ECO:0000256" key="1">
    <source>
        <dbReference type="PROSITE-ProRule" id="PRU00076"/>
    </source>
</evidence>
<dbReference type="KEGG" id="dci:103514931"/>
<proteinExistence type="predicted"/>
<feature type="chain" id="PRO_5018047172" evidence="2">
    <location>
        <begin position="20"/>
        <end position="430"/>
    </location>
</feature>
<sequence length="430" mass="45351">MLVSFVFYLTLTCWNSCDGVSCGVNAVCVVNNHEARCFCPPGSYVGDPNIECRQVPCVHNHDCSTSHACDLLSHTCIPACDSGACGTNAVCIPEDHRPVCHCPVGTHPSPSPDVHCARESNLCRDSNPCHPTARCEDTGATNGKVVCSCPELSVGDPYKTGCVPQGQCPRGDADCPPSSRCSGGQCVSVCQGACGPNALCRAVGKRPVCACPDGFSAVGGEARVGCFREMSACAGDQECLAGEEKCIGGRCRVACLSHSDCSEGERCISSLCQSPCTSHSQCPTGQACQAGTCELGCRQNEECSGQMICAGSKCTELSCALGERCVSNRCEKICYAAANCLSGEKCSDDKTSHIPTFARTEPPDTQYTRYQACEKESMSTFLPRVSETLLMLLKPLELPSPADLNLNAPAWFSTASLCMQCAQHVKIVGP</sequence>
<comment type="caution">
    <text evidence="1">Lacks conserved residue(s) required for the propagation of feature annotation.</text>
</comment>
<dbReference type="AlphaFoldDB" id="A0A3Q0J575"/>
<gene>
    <name evidence="5" type="primary">LOC103514931</name>
</gene>
<evidence type="ECO:0000259" key="3">
    <source>
        <dbReference type="PROSITE" id="PS50026"/>
    </source>
</evidence>
<evidence type="ECO:0000313" key="4">
    <source>
        <dbReference type="Proteomes" id="UP000079169"/>
    </source>
</evidence>
<dbReference type="Proteomes" id="UP000079169">
    <property type="component" value="Unplaced"/>
</dbReference>
<keyword evidence="2" id="KW-0732">Signal</keyword>
<keyword evidence="1" id="KW-0245">EGF-like domain</keyword>
<feature type="domain" description="EGF-like" evidence="3">
    <location>
        <begin position="119"/>
        <end position="163"/>
    </location>
</feature>